<proteinExistence type="predicted"/>
<protein>
    <submittedName>
        <fullName evidence="4">PB1-F2 protein</fullName>
    </submittedName>
</protein>
<dbReference type="Proteomes" id="UP000146941">
    <property type="component" value="Genome"/>
</dbReference>
<gene>
    <name evidence="4" type="primary">PB1-F2</name>
</gene>
<dbReference type="EMBL" id="KT840409">
    <property type="protein sequence ID" value="ALH32120.1"/>
    <property type="molecule type" value="Viral_cRNA"/>
</dbReference>
<keyword evidence="2" id="KW-1035">Host cytoplasm</keyword>
<dbReference type="InterPro" id="IPR021045">
    <property type="entry name" value="Flu_proapoptotic_PB1-F2"/>
</dbReference>
<dbReference type="Pfam" id="PF11986">
    <property type="entry name" value="PB1-F2"/>
    <property type="match status" value="1"/>
</dbReference>
<evidence type="ECO:0000313" key="5">
    <source>
        <dbReference type="Proteomes" id="UP000146941"/>
    </source>
</evidence>
<reference evidence="4 5" key="1">
    <citation type="submission" date="2015-09" db="EMBL/GenBank/DDBJ databases">
        <title>Influenza Sequencing Activity group.</title>
        <authorList>
            <person name="Wentworth D."/>
            <person name="Katz J."/>
            <person name="Barnes J."/>
            <person name="Garten R."/>
            <person name="Xu X."/>
        </authorList>
    </citation>
    <scope>NUCLEOTIDE SEQUENCE [LARGE SCALE GENOMIC DNA]</scope>
    <source>
        <strain evidence="4">A/District Of Columbia/05/2014</strain>
    </source>
</reference>
<sequence>MEQGQGTLWTQSTEHTNTQRGGSGQQIQKLGRPSSTQLMDHYLRIMNQVDMHKQTVSWRLWPSLKNPTQVSLRTHALKQWKPCNRQGWTN</sequence>
<evidence type="ECO:0000256" key="1">
    <source>
        <dbReference type="ARBA" id="ARBA00022562"/>
    </source>
</evidence>
<evidence type="ECO:0000256" key="2">
    <source>
        <dbReference type="ARBA" id="ARBA00023200"/>
    </source>
</evidence>
<keyword evidence="1" id="KW-1048">Host nucleus</keyword>
<evidence type="ECO:0000313" key="4">
    <source>
        <dbReference type="EMBL" id="ALH32120.1"/>
    </source>
</evidence>
<feature type="region of interest" description="Disordered" evidence="3">
    <location>
        <begin position="1"/>
        <end position="33"/>
    </location>
</feature>
<name>A0A0N7GAN9_9INFA</name>
<evidence type="ECO:0000256" key="3">
    <source>
        <dbReference type="SAM" id="MobiDB-lite"/>
    </source>
</evidence>
<organism evidence="4 5">
    <name type="scientific">Influenza A virus</name>
    <name type="common">A/District Of Columbia/05/2014(H3N2)</name>
    <dbReference type="NCBI Taxonomy" id="1731092"/>
    <lineage>
        <taxon>Viruses</taxon>
        <taxon>Riboviria</taxon>
        <taxon>Orthornavirae</taxon>
        <taxon>Negarnaviricota</taxon>
        <taxon>Polyploviricotina</taxon>
        <taxon>Insthoviricetes</taxon>
        <taxon>Articulavirales</taxon>
        <taxon>Orthomyxoviridae</taxon>
        <taxon>Alphainfluenzavirus</taxon>
        <taxon>Alphainfluenzavirus influenzae</taxon>
        <taxon>Influenza A virus</taxon>
    </lineage>
</organism>
<accession>A0A0N7GAN9</accession>